<dbReference type="PROSITE" id="PS51900">
    <property type="entry name" value="CB"/>
    <property type="match status" value="1"/>
</dbReference>
<dbReference type="InterPro" id="IPR044068">
    <property type="entry name" value="CB"/>
</dbReference>
<accession>A0A380WMG6</accession>
<dbReference type="GO" id="GO:0003677">
    <property type="term" value="F:DNA binding"/>
    <property type="evidence" value="ECO:0007669"/>
    <property type="project" value="UniProtKB-UniRule"/>
</dbReference>
<dbReference type="InterPro" id="IPR002104">
    <property type="entry name" value="Integrase_catalytic"/>
</dbReference>
<keyword evidence="3 5" id="KW-0238">DNA-binding</keyword>
<dbReference type="PANTHER" id="PTHR30629">
    <property type="entry name" value="PROPHAGE INTEGRASE"/>
    <property type="match status" value="1"/>
</dbReference>
<dbReference type="Proteomes" id="UP000254701">
    <property type="component" value="Unassembled WGS sequence"/>
</dbReference>
<dbReference type="InterPro" id="IPR011010">
    <property type="entry name" value="DNA_brk_join_enz"/>
</dbReference>
<evidence type="ECO:0000256" key="4">
    <source>
        <dbReference type="ARBA" id="ARBA00023172"/>
    </source>
</evidence>
<evidence type="ECO:0000313" key="9">
    <source>
        <dbReference type="Proteomes" id="UP000254701"/>
    </source>
</evidence>
<evidence type="ECO:0000313" key="8">
    <source>
        <dbReference type="EMBL" id="SUU89988.1"/>
    </source>
</evidence>
<dbReference type="SUPFAM" id="SSF56349">
    <property type="entry name" value="DNA breaking-rejoining enzymes"/>
    <property type="match status" value="1"/>
</dbReference>
<keyword evidence="4" id="KW-0233">DNA recombination</keyword>
<dbReference type="Gene3D" id="3.30.160.390">
    <property type="entry name" value="Integrase, DNA-binding domain"/>
    <property type="match status" value="1"/>
</dbReference>
<organism evidence="8 9">
    <name type="scientific">Aminobacter aminovorans</name>
    <name type="common">Chelatobacter heintzii</name>
    <dbReference type="NCBI Taxonomy" id="83263"/>
    <lineage>
        <taxon>Bacteria</taxon>
        <taxon>Pseudomonadati</taxon>
        <taxon>Pseudomonadota</taxon>
        <taxon>Alphaproteobacteria</taxon>
        <taxon>Hyphomicrobiales</taxon>
        <taxon>Phyllobacteriaceae</taxon>
        <taxon>Aminobacter</taxon>
    </lineage>
</organism>
<feature type="domain" description="Core-binding (CB)" evidence="7">
    <location>
        <begin position="116"/>
        <end position="196"/>
    </location>
</feature>
<dbReference type="GO" id="GO:0015074">
    <property type="term" value="P:DNA integration"/>
    <property type="evidence" value="ECO:0007669"/>
    <property type="project" value="UniProtKB-KW"/>
</dbReference>
<dbReference type="PROSITE" id="PS51898">
    <property type="entry name" value="TYR_RECOMBINASE"/>
    <property type="match status" value="1"/>
</dbReference>
<evidence type="ECO:0000256" key="5">
    <source>
        <dbReference type="PROSITE-ProRule" id="PRU01248"/>
    </source>
</evidence>
<name>A0A380WMG6_AMIAI</name>
<dbReference type="InterPro" id="IPR025166">
    <property type="entry name" value="Integrase_DNA_bind_dom"/>
</dbReference>
<evidence type="ECO:0000259" key="6">
    <source>
        <dbReference type="PROSITE" id="PS51898"/>
    </source>
</evidence>
<reference evidence="8 9" key="1">
    <citation type="submission" date="2018-06" db="EMBL/GenBank/DDBJ databases">
        <authorList>
            <consortium name="Pathogen Informatics"/>
            <person name="Doyle S."/>
        </authorList>
    </citation>
    <scope>NUCLEOTIDE SEQUENCE [LARGE SCALE GENOMIC DNA]</scope>
    <source>
        <strain evidence="8 9">NCTC10684</strain>
    </source>
</reference>
<dbReference type="PANTHER" id="PTHR30629:SF2">
    <property type="entry name" value="PROPHAGE INTEGRASE INTS-RELATED"/>
    <property type="match status" value="1"/>
</dbReference>
<sequence length="428" mass="48420">MFLRPLLSAIILKSKWGKKWGKMARALNRLSDVYVRSTKLEAGRHSDGGGLYLNVATGGSKSWLFMWARDGKRREMGMGAFPAVSLAKARAKAIEFRTVVADGRDPIIERDKEAESTFGDAADKFLASMEKSWKNEKHRAQWKMTLEQYCAPMRAKRVSAIGTDDILAVLTPIWHDKAETASRLRGRIERVLDFARAKGWRQGENPALWRGHLKSLLPTRQKLQRGHHPAMPYGDVPDFVARLQVADAMAARGLEFLILTAGRSGEVLEAEWTEFDLDTGVWTVPARRMKAGKEHRVPLSDRALSIVRALYETRINNYVFPGHRKDRPLSVMAFTMLLRRMKVGQYTAHGFRSSFRDWTGDCTTFAREVAEAALAHEVGNKVELAYRRSDALEKRRKLMTAWANFCVKGESSNVVRMKRQRSQAVTGG</sequence>
<dbReference type="Pfam" id="PF13356">
    <property type="entry name" value="Arm-DNA-bind_3"/>
    <property type="match status" value="1"/>
</dbReference>
<dbReference type="Pfam" id="PF00589">
    <property type="entry name" value="Phage_integrase"/>
    <property type="match status" value="1"/>
</dbReference>
<protein>
    <submittedName>
        <fullName evidence="8">Prophage CP4-57 integrase</fullName>
    </submittedName>
</protein>
<gene>
    <name evidence="8" type="primary">intA</name>
    <name evidence="8" type="ORF">NCTC10684_03231</name>
</gene>
<dbReference type="EMBL" id="UFSM01000001">
    <property type="protein sequence ID" value="SUU89988.1"/>
    <property type="molecule type" value="Genomic_DNA"/>
</dbReference>
<evidence type="ECO:0000256" key="2">
    <source>
        <dbReference type="ARBA" id="ARBA00022908"/>
    </source>
</evidence>
<dbReference type="Gene3D" id="1.10.443.10">
    <property type="entry name" value="Intergrase catalytic core"/>
    <property type="match status" value="1"/>
</dbReference>
<feature type="domain" description="Tyr recombinase" evidence="6">
    <location>
        <begin position="229"/>
        <end position="399"/>
    </location>
</feature>
<dbReference type="InterPro" id="IPR013762">
    <property type="entry name" value="Integrase-like_cat_sf"/>
</dbReference>
<proteinExistence type="inferred from homology"/>
<keyword evidence="2" id="KW-0229">DNA integration</keyword>
<evidence type="ECO:0000259" key="7">
    <source>
        <dbReference type="PROSITE" id="PS51900"/>
    </source>
</evidence>
<dbReference type="Gene3D" id="1.10.150.130">
    <property type="match status" value="1"/>
</dbReference>
<evidence type="ECO:0000256" key="1">
    <source>
        <dbReference type="ARBA" id="ARBA00008857"/>
    </source>
</evidence>
<dbReference type="Pfam" id="PF22022">
    <property type="entry name" value="Phage_int_M"/>
    <property type="match status" value="1"/>
</dbReference>
<dbReference type="InterPro" id="IPR038488">
    <property type="entry name" value="Integrase_DNA-bd_sf"/>
</dbReference>
<dbReference type="CDD" id="cd00801">
    <property type="entry name" value="INT_P4_C"/>
    <property type="match status" value="1"/>
</dbReference>
<comment type="similarity">
    <text evidence="1">Belongs to the 'phage' integrase family.</text>
</comment>
<dbReference type="GO" id="GO:0006310">
    <property type="term" value="P:DNA recombination"/>
    <property type="evidence" value="ECO:0007669"/>
    <property type="project" value="UniProtKB-KW"/>
</dbReference>
<dbReference type="InterPro" id="IPR010998">
    <property type="entry name" value="Integrase_recombinase_N"/>
</dbReference>
<dbReference type="InterPro" id="IPR050808">
    <property type="entry name" value="Phage_Integrase"/>
</dbReference>
<dbReference type="InterPro" id="IPR053876">
    <property type="entry name" value="Phage_int_M"/>
</dbReference>
<dbReference type="AlphaFoldDB" id="A0A380WMG6"/>
<evidence type="ECO:0000256" key="3">
    <source>
        <dbReference type="ARBA" id="ARBA00023125"/>
    </source>
</evidence>